<comment type="caution">
    <text evidence="2">The sequence shown here is derived from an EMBL/GenBank/DDBJ whole genome shotgun (WGS) entry which is preliminary data.</text>
</comment>
<organism evidence="2 3">
    <name type="scientific">Actinomadura namibiensis</name>
    <dbReference type="NCBI Taxonomy" id="182080"/>
    <lineage>
        <taxon>Bacteria</taxon>
        <taxon>Bacillati</taxon>
        <taxon>Actinomycetota</taxon>
        <taxon>Actinomycetes</taxon>
        <taxon>Streptosporangiales</taxon>
        <taxon>Thermomonosporaceae</taxon>
        <taxon>Actinomadura</taxon>
    </lineage>
</organism>
<dbReference type="AlphaFoldDB" id="A0A7W3LU69"/>
<dbReference type="InterPro" id="IPR051704">
    <property type="entry name" value="FAD_aromatic-hydroxylase"/>
</dbReference>
<dbReference type="SUPFAM" id="SSF51905">
    <property type="entry name" value="FAD/NAD(P)-binding domain"/>
    <property type="match status" value="1"/>
</dbReference>
<dbReference type="RefSeq" id="WP_182846362.1">
    <property type="nucleotide sequence ID" value="NZ_BAAALP010000062.1"/>
</dbReference>
<evidence type="ECO:0000313" key="3">
    <source>
        <dbReference type="Proteomes" id="UP000572680"/>
    </source>
</evidence>
<protein>
    <submittedName>
        <fullName evidence="2">2-polyprenyl-6-methoxyphenol hydroxylase-like FAD-dependent oxidoreductase</fullName>
    </submittedName>
</protein>
<evidence type="ECO:0000313" key="2">
    <source>
        <dbReference type="EMBL" id="MBA8954272.1"/>
    </source>
</evidence>
<reference evidence="2 3" key="1">
    <citation type="submission" date="2020-08" db="EMBL/GenBank/DDBJ databases">
        <title>Genomic Encyclopedia of Type Strains, Phase IV (KMG-IV): sequencing the most valuable type-strain genomes for metagenomic binning, comparative biology and taxonomic classification.</title>
        <authorList>
            <person name="Goeker M."/>
        </authorList>
    </citation>
    <scope>NUCLEOTIDE SEQUENCE [LARGE SCALE GENOMIC DNA]</scope>
    <source>
        <strain evidence="2 3">DSM 44197</strain>
    </source>
</reference>
<dbReference type="PANTHER" id="PTHR46865:SF2">
    <property type="entry name" value="MONOOXYGENASE"/>
    <property type="match status" value="1"/>
</dbReference>
<dbReference type="Pfam" id="PF01494">
    <property type="entry name" value="FAD_binding_3"/>
    <property type="match status" value="1"/>
</dbReference>
<dbReference type="Gene3D" id="3.50.50.60">
    <property type="entry name" value="FAD/NAD(P)-binding domain"/>
    <property type="match status" value="1"/>
</dbReference>
<sequence length="392" mass="42584">MNDVLVSGASVAGPALAHWLTRHGYSVTIVEKAPGLRDGGYAVDFRGRAHLTVLRRMGILDQVRAARTGLGPFTLVNADGEPLVELPGDLFSGDIEILRGDLGRILYDLTKDRAEYRFGDSIAALEEDGGGVTVTFDSGPTRRFDLVVGADGLHSNVRRLAFGPEERFVRHLGLYTAVFSTGNLLGLDHAGLGHNAPGRVVGFYSARHDTEGRAVFFWGSPPLEYDRYDTAAQKRILAERYADVGWVTPRLLAALDDAPDFYFDAVAQVRADTWTRGRVALAGDAAHCPSPLSGMGTGLAMVGAYVLAGELVAAGGDHRVALPRYERVMRPYAQGCLRLGQGAANFMVPPNRLMNWFVRANYRVLPYLPWKGLMARAARNAAEGVDLPDHRL</sequence>
<name>A0A7W3LU69_ACTNM</name>
<dbReference type="GO" id="GO:0071949">
    <property type="term" value="F:FAD binding"/>
    <property type="evidence" value="ECO:0007669"/>
    <property type="project" value="InterPro"/>
</dbReference>
<gene>
    <name evidence="2" type="ORF">HNR61_005926</name>
</gene>
<feature type="domain" description="FAD-binding" evidence="1">
    <location>
        <begin position="3"/>
        <end position="334"/>
    </location>
</feature>
<dbReference type="Proteomes" id="UP000572680">
    <property type="component" value="Unassembled WGS sequence"/>
</dbReference>
<dbReference type="Gene3D" id="3.30.9.10">
    <property type="entry name" value="D-Amino Acid Oxidase, subunit A, domain 2"/>
    <property type="match status" value="1"/>
</dbReference>
<dbReference type="InterPro" id="IPR036188">
    <property type="entry name" value="FAD/NAD-bd_sf"/>
</dbReference>
<accession>A0A7W3LU69</accession>
<dbReference type="PRINTS" id="PR00420">
    <property type="entry name" value="RNGMNOXGNASE"/>
</dbReference>
<evidence type="ECO:0000259" key="1">
    <source>
        <dbReference type="Pfam" id="PF01494"/>
    </source>
</evidence>
<dbReference type="EMBL" id="JACJIA010000008">
    <property type="protein sequence ID" value="MBA8954272.1"/>
    <property type="molecule type" value="Genomic_DNA"/>
</dbReference>
<dbReference type="InterPro" id="IPR002938">
    <property type="entry name" value="FAD-bd"/>
</dbReference>
<proteinExistence type="predicted"/>
<keyword evidence="3" id="KW-1185">Reference proteome</keyword>
<dbReference type="PANTHER" id="PTHR46865">
    <property type="entry name" value="OXIDOREDUCTASE-RELATED"/>
    <property type="match status" value="1"/>
</dbReference>